<dbReference type="EMBL" id="KN832973">
    <property type="protein sequence ID" value="KIM90164.1"/>
    <property type="molecule type" value="Genomic_DNA"/>
</dbReference>
<dbReference type="OrthoDB" id="3269050at2759"/>
<evidence type="ECO:0000313" key="2">
    <source>
        <dbReference type="Proteomes" id="UP000054166"/>
    </source>
</evidence>
<reference evidence="2" key="2">
    <citation type="submission" date="2015-01" db="EMBL/GenBank/DDBJ databases">
        <title>Evolutionary Origins and Diversification of the Mycorrhizal Mutualists.</title>
        <authorList>
            <consortium name="DOE Joint Genome Institute"/>
            <consortium name="Mycorrhizal Genomics Consortium"/>
            <person name="Kohler A."/>
            <person name="Kuo A."/>
            <person name="Nagy L.G."/>
            <person name="Floudas D."/>
            <person name="Copeland A."/>
            <person name="Barry K.W."/>
            <person name="Cichocki N."/>
            <person name="Veneault-Fourrey C."/>
            <person name="LaButti K."/>
            <person name="Lindquist E.A."/>
            <person name="Lipzen A."/>
            <person name="Lundell T."/>
            <person name="Morin E."/>
            <person name="Murat C."/>
            <person name="Riley R."/>
            <person name="Ohm R."/>
            <person name="Sun H."/>
            <person name="Tunlid A."/>
            <person name="Henrissat B."/>
            <person name="Grigoriev I.V."/>
            <person name="Hibbett D.S."/>
            <person name="Martin F."/>
        </authorList>
    </citation>
    <scope>NUCLEOTIDE SEQUENCE [LARGE SCALE GENOMIC DNA]</scope>
    <source>
        <strain evidence="2">F 1598</strain>
    </source>
</reference>
<keyword evidence="2" id="KW-1185">Reference proteome</keyword>
<name>A0A0C3GEP6_PILCF</name>
<reference evidence="1 2" key="1">
    <citation type="submission" date="2014-04" db="EMBL/GenBank/DDBJ databases">
        <authorList>
            <consortium name="DOE Joint Genome Institute"/>
            <person name="Kuo A."/>
            <person name="Tarkka M."/>
            <person name="Buscot F."/>
            <person name="Kohler A."/>
            <person name="Nagy L.G."/>
            <person name="Floudas D."/>
            <person name="Copeland A."/>
            <person name="Barry K.W."/>
            <person name="Cichocki N."/>
            <person name="Veneault-Fourrey C."/>
            <person name="LaButti K."/>
            <person name="Lindquist E.A."/>
            <person name="Lipzen A."/>
            <person name="Lundell T."/>
            <person name="Morin E."/>
            <person name="Murat C."/>
            <person name="Sun H."/>
            <person name="Tunlid A."/>
            <person name="Henrissat B."/>
            <person name="Grigoriev I.V."/>
            <person name="Hibbett D.S."/>
            <person name="Martin F."/>
            <person name="Nordberg H.P."/>
            <person name="Cantor M.N."/>
            <person name="Hua S.X."/>
        </authorList>
    </citation>
    <scope>NUCLEOTIDE SEQUENCE [LARGE SCALE GENOMIC DNA]</scope>
    <source>
        <strain evidence="1 2">F 1598</strain>
    </source>
</reference>
<organism evidence="1 2">
    <name type="scientific">Piloderma croceum (strain F 1598)</name>
    <dbReference type="NCBI Taxonomy" id="765440"/>
    <lineage>
        <taxon>Eukaryota</taxon>
        <taxon>Fungi</taxon>
        <taxon>Dikarya</taxon>
        <taxon>Basidiomycota</taxon>
        <taxon>Agaricomycotina</taxon>
        <taxon>Agaricomycetes</taxon>
        <taxon>Agaricomycetidae</taxon>
        <taxon>Atheliales</taxon>
        <taxon>Atheliaceae</taxon>
        <taxon>Piloderma</taxon>
    </lineage>
</organism>
<evidence type="ECO:0000313" key="1">
    <source>
        <dbReference type="EMBL" id="KIM90164.1"/>
    </source>
</evidence>
<dbReference type="Proteomes" id="UP000054166">
    <property type="component" value="Unassembled WGS sequence"/>
</dbReference>
<protein>
    <recommendedName>
        <fullName evidence="3">Protein kinase domain-containing protein</fullName>
    </recommendedName>
</protein>
<dbReference type="InParanoid" id="A0A0C3GEP6"/>
<dbReference type="SUPFAM" id="SSF56112">
    <property type="entry name" value="Protein kinase-like (PK-like)"/>
    <property type="match status" value="1"/>
</dbReference>
<dbReference type="STRING" id="765440.A0A0C3GEP6"/>
<sequence length="264" mass="29726">MNTELSTEELWAMLEQGSKDCKLIVYRGPNMDARRDGDCLVPLPPVDGMPYLPVGVFPETLKDLKTLDAVTHNLWHGAWNWFDPRFISHRFQSKYPWDLAAEVQATQQRLHNTPFDFEFPSNNSFSNEIAAYSRLRPLQGGGVPKCLGSGTLNLPGRLISPNVLFLEYLKDAQSLRDVETKLIAELIVNALKETVSAFGRLGVANCDLNYGNIVFLVGCGGIYRAVIIDLGNSCVRDEEWDAIVEEQSDVHLEKRLARTFKERP</sequence>
<accession>A0A0C3GEP6</accession>
<dbReference type="HOGENOM" id="CLU_1054169_0_0_1"/>
<gene>
    <name evidence="1" type="ORF">PILCRDRAFT_1526</name>
</gene>
<dbReference type="InterPro" id="IPR011009">
    <property type="entry name" value="Kinase-like_dom_sf"/>
</dbReference>
<dbReference type="AlphaFoldDB" id="A0A0C3GEP6"/>
<evidence type="ECO:0008006" key="3">
    <source>
        <dbReference type="Google" id="ProtNLM"/>
    </source>
</evidence>
<proteinExistence type="predicted"/>